<dbReference type="AlphaFoldDB" id="A0A371JI65"/>
<evidence type="ECO:0008006" key="3">
    <source>
        <dbReference type="Google" id="ProtNLM"/>
    </source>
</evidence>
<evidence type="ECO:0000313" key="1">
    <source>
        <dbReference type="EMBL" id="RDY32431.1"/>
    </source>
</evidence>
<organism evidence="1 2">
    <name type="scientific">Lachnotalea glycerini</name>
    <dbReference type="NCBI Taxonomy" id="1763509"/>
    <lineage>
        <taxon>Bacteria</taxon>
        <taxon>Bacillati</taxon>
        <taxon>Bacillota</taxon>
        <taxon>Clostridia</taxon>
        <taxon>Lachnospirales</taxon>
        <taxon>Lachnospiraceae</taxon>
        <taxon>Lachnotalea</taxon>
    </lineage>
</organism>
<proteinExistence type="predicted"/>
<name>A0A371JI65_9FIRM</name>
<dbReference type="Proteomes" id="UP000216411">
    <property type="component" value="Unassembled WGS sequence"/>
</dbReference>
<evidence type="ECO:0000313" key="2">
    <source>
        <dbReference type="Proteomes" id="UP000216411"/>
    </source>
</evidence>
<reference evidence="1 2" key="1">
    <citation type="journal article" date="2017" name="Genome Announc.">
        <title>Draft Genome Sequence of a Sporulating and Motile Strain of Lachnotalea glycerini Isolated from Water in Quebec City, Canada.</title>
        <authorList>
            <person name="Maheux A.F."/>
            <person name="Boudreau D.K."/>
            <person name="Berube E."/>
            <person name="Boissinot M."/>
            <person name="Raymond F."/>
            <person name="Brodeur S."/>
            <person name="Corbeil J."/>
            <person name="Isabel S."/>
            <person name="Omar R.F."/>
            <person name="Bergeron M.G."/>
        </authorList>
    </citation>
    <scope>NUCLEOTIDE SEQUENCE [LARGE SCALE GENOMIC DNA]</scope>
    <source>
        <strain evidence="1 2">CCRI-19302</strain>
    </source>
</reference>
<comment type="caution">
    <text evidence="1">The sequence shown here is derived from an EMBL/GenBank/DDBJ whole genome shotgun (WGS) entry which is preliminary data.</text>
</comment>
<accession>A0A371JI65</accession>
<sequence length="221" mass="23635">MLSDYASIKNGSYKKLLKAYYKSMQESDSDSSTSTSTDSTKTITSVQSAAASLGDSSDTLTAKGSKSIFKQREITTTDSSGDKITTTGYDNDAIYKAVNEFVSDYNTMIEEGANAESTSILKSTLSMTRLSKTNESLLKQVGITVGSNNKLSIDEGTFKKADMSTVKTLFNGSNSYAANVSAKASKIKSAAVLESLKANTYTDKASYSNNYSTGNLFSSLF</sequence>
<protein>
    <recommendedName>
        <fullName evidence="3">Flagellar hook-associated protein 2 C-terminal domain-containing protein</fullName>
    </recommendedName>
</protein>
<dbReference type="EMBL" id="NOKA02000004">
    <property type="protein sequence ID" value="RDY32431.1"/>
    <property type="molecule type" value="Genomic_DNA"/>
</dbReference>
<dbReference type="OrthoDB" id="2045233at2"/>
<keyword evidence="2" id="KW-1185">Reference proteome</keyword>
<gene>
    <name evidence="1" type="ORF">CG710_004870</name>
</gene>